<accession>A0A8R1WLI3</accession>
<dbReference type="RefSeq" id="XP_062528457.1">
    <property type="nucleotide sequence ID" value="XM_062672473.1"/>
</dbReference>
<organism evidence="3 4">
    <name type="scientific">Bombyx mori</name>
    <name type="common">Silk moth</name>
    <dbReference type="NCBI Taxonomy" id="7091"/>
    <lineage>
        <taxon>Eukaryota</taxon>
        <taxon>Metazoa</taxon>
        <taxon>Ecdysozoa</taxon>
        <taxon>Arthropoda</taxon>
        <taxon>Hexapoda</taxon>
        <taxon>Insecta</taxon>
        <taxon>Pterygota</taxon>
        <taxon>Neoptera</taxon>
        <taxon>Endopterygota</taxon>
        <taxon>Lepidoptera</taxon>
        <taxon>Glossata</taxon>
        <taxon>Ditrysia</taxon>
        <taxon>Bombycoidea</taxon>
        <taxon>Bombycidae</taxon>
        <taxon>Bombycinae</taxon>
        <taxon>Bombyx</taxon>
    </lineage>
</organism>
<evidence type="ECO:0000256" key="1">
    <source>
        <dbReference type="SAM" id="SignalP"/>
    </source>
</evidence>
<dbReference type="PANTHER" id="PTHR10704:SF44">
    <property type="entry name" value="LD35051P-RELATED"/>
    <property type="match status" value="1"/>
</dbReference>
<reference evidence="4" key="1">
    <citation type="journal article" date="2008" name="Insect Biochem. Mol. Biol.">
        <title>The genome of a lepidopteran model insect, the silkworm Bombyx mori.</title>
        <authorList>
            <consortium name="International Silkworm Genome Consortium"/>
        </authorList>
    </citation>
    <scope>NUCLEOTIDE SEQUENCE [LARGE SCALE GENOMIC DNA]</scope>
    <source>
        <strain evidence="4">p50T</strain>
    </source>
</reference>
<dbReference type="GO" id="GO:0006044">
    <property type="term" value="P:N-acetylglucosamine metabolic process"/>
    <property type="evidence" value="ECO:0007669"/>
    <property type="project" value="TreeGrafter"/>
</dbReference>
<dbReference type="GO" id="GO:0001517">
    <property type="term" value="F:N-acetylglucosamine 6-O-sulfotransferase activity"/>
    <property type="evidence" value="ECO:0007669"/>
    <property type="project" value="TreeGrafter"/>
</dbReference>
<dbReference type="AlphaFoldDB" id="A0A8R1WLI3"/>
<evidence type="ECO:0000313" key="3">
    <source>
        <dbReference type="EnsemblMetazoa" id="XP_004928571.2"/>
    </source>
</evidence>
<dbReference type="InterPro" id="IPR000863">
    <property type="entry name" value="Sulfotransferase_dom"/>
</dbReference>
<evidence type="ECO:0000313" key="4">
    <source>
        <dbReference type="Proteomes" id="UP000005204"/>
    </source>
</evidence>
<dbReference type="Pfam" id="PF00685">
    <property type="entry name" value="Sulfotransfer_1"/>
    <property type="match status" value="1"/>
</dbReference>
<sequence>MFRRVNFYSICFAFGLSVLLILAGSRYTDNTNYRPISESRRNIKNFFKVDDGEDTESQPVPTNSYDGTPNIEKILEKTRAKIQFELWNYNFTYSGVKKLDDLIIETGGRPLRSIIISSWRSGSTFLGEVINAIPGTYYHYEPFLNYGIIQIRGSPLAETVLNSIKDMLKCNFEEMDDFLDYGRGHNHQFSHNTRLWDHCKYKKELCFDSDFMSKFCKLFPFQSMKVVRLRLRLVQELLEDKELNAKVVFLIRDPRGVLQSRLHRDFCHPSPDCSNPELLCADMISDYVAASRLLKLYPDKLMVLRYEDLALNLNSTTHKLLKFLRLSHMQAVDEYLNSHTNTEVSGVSSTFRVSREVPFRWKNILDFEYADQIQMACKEAMNLWGYRMAHNATHMTSKEFDPLETYTITQ</sequence>
<dbReference type="GeneID" id="101744661"/>
<dbReference type="Proteomes" id="UP000005204">
    <property type="component" value="Unassembled WGS sequence"/>
</dbReference>
<name>A0A8R1WLI3_BOMMO</name>
<keyword evidence="1" id="KW-0732">Signal</keyword>
<keyword evidence="4" id="KW-1185">Reference proteome</keyword>
<feature type="chain" id="PRO_5035763090" description="Sulfotransferase domain-containing protein" evidence="1">
    <location>
        <begin position="26"/>
        <end position="410"/>
    </location>
</feature>
<protein>
    <recommendedName>
        <fullName evidence="2">Sulfotransferase domain-containing protein</fullName>
    </recommendedName>
</protein>
<dbReference type="SUPFAM" id="SSF52540">
    <property type="entry name" value="P-loop containing nucleoside triphosphate hydrolases"/>
    <property type="match status" value="1"/>
</dbReference>
<feature type="domain" description="Sulfotransferase" evidence="2">
    <location>
        <begin position="113"/>
        <end position="385"/>
    </location>
</feature>
<feature type="signal peptide" evidence="1">
    <location>
        <begin position="1"/>
        <end position="25"/>
    </location>
</feature>
<dbReference type="InterPro" id="IPR051135">
    <property type="entry name" value="Gal/GlcNAc/GalNAc_ST"/>
</dbReference>
<evidence type="ECO:0000259" key="2">
    <source>
        <dbReference type="Pfam" id="PF00685"/>
    </source>
</evidence>
<dbReference type="KEGG" id="bmor:101744661"/>
<proteinExistence type="predicted"/>
<reference evidence="3" key="2">
    <citation type="submission" date="2022-06" db="UniProtKB">
        <authorList>
            <consortium name="EnsemblMetazoa"/>
        </authorList>
    </citation>
    <scope>IDENTIFICATION</scope>
    <source>
        <strain evidence="3">p50T (Dazao)</strain>
    </source>
</reference>
<dbReference type="InterPro" id="IPR027417">
    <property type="entry name" value="P-loop_NTPase"/>
</dbReference>
<dbReference type="GO" id="GO:0006790">
    <property type="term" value="P:sulfur compound metabolic process"/>
    <property type="evidence" value="ECO:0007669"/>
    <property type="project" value="TreeGrafter"/>
</dbReference>
<dbReference type="PANTHER" id="PTHR10704">
    <property type="entry name" value="CARBOHYDRATE SULFOTRANSFERASE"/>
    <property type="match status" value="1"/>
</dbReference>
<dbReference type="EnsemblMetazoa" id="XM_004928514.4">
    <property type="protein sequence ID" value="XP_004928571.2"/>
    <property type="gene ID" value="LOC101744661"/>
</dbReference>
<dbReference type="Gene3D" id="3.40.50.300">
    <property type="entry name" value="P-loop containing nucleotide triphosphate hydrolases"/>
    <property type="match status" value="1"/>
</dbReference>